<dbReference type="InterPro" id="IPR036034">
    <property type="entry name" value="PDZ_sf"/>
</dbReference>
<accession>A0A1I2AWH6</accession>
<dbReference type="GO" id="GO:0004175">
    <property type="term" value="F:endopeptidase activity"/>
    <property type="evidence" value="ECO:0007669"/>
    <property type="project" value="TreeGrafter"/>
</dbReference>
<dbReference type="GO" id="GO:0007165">
    <property type="term" value="P:signal transduction"/>
    <property type="evidence" value="ECO:0007669"/>
    <property type="project" value="TreeGrafter"/>
</dbReference>
<dbReference type="Gene3D" id="3.90.226.10">
    <property type="entry name" value="2-enoyl-CoA Hydratase, Chain A, domain 1"/>
    <property type="match status" value="1"/>
</dbReference>
<gene>
    <name evidence="8" type="ORF">SAMN05216283_101245</name>
</gene>
<dbReference type="Gene3D" id="2.30.42.10">
    <property type="match status" value="1"/>
</dbReference>
<keyword evidence="4 5" id="KW-0720">Serine protease</keyword>
<name>A0A1I2AWH6_9BACT</name>
<dbReference type="Gene3D" id="3.30.750.44">
    <property type="match status" value="1"/>
</dbReference>
<dbReference type="SMART" id="SM00245">
    <property type="entry name" value="TSPc"/>
    <property type="match status" value="1"/>
</dbReference>
<dbReference type="PANTHER" id="PTHR32060:SF30">
    <property type="entry name" value="CARBOXY-TERMINAL PROCESSING PROTEASE CTPA"/>
    <property type="match status" value="1"/>
</dbReference>
<reference evidence="8 9" key="1">
    <citation type="submission" date="2016-10" db="EMBL/GenBank/DDBJ databases">
        <authorList>
            <person name="de Groot N.N."/>
        </authorList>
    </citation>
    <scope>NUCLEOTIDE SEQUENCE [LARGE SCALE GENOMIC DNA]</scope>
    <source>
        <strain evidence="8 9">CGMCC 1.9156</strain>
    </source>
</reference>
<protein>
    <submittedName>
        <fullName evidence="8">Carboxyl-terminal processing protease</fullName>
    </submittedName>
</protein>
<dbReference type="AlphaFoldDB" id="A0A1I2AWH6"/>
<proteinExistence type="inferred from homology"/>
<dbReference type="RefSeq" id="WP_093917998.1">
    <property type="nucleotide sequence ID" value="NZ_FONW01000001.1"/>
</dbReference>
<feature type="domain" description="PDZ" evidence="7">
    <location>
        <begin position="91"/>
        <end position="161"/>
    </location>
</feature>
<dbReference type="NCBIfam" id="TIGR00225">
    <property type="entry name" value="prc"/>
    <property type="match status" value="1"/>
</dbReference>
<evidence type="ECO:0000256" key="2">
    <source>
        <dbReference type="ARBA" id="ARBA00022670"/>
    </source>
</evidence>
<dbReference type="Proteomes" id="UP000198964">
    <property type="component" value="Unassembled WGS sequence"/>
</dbReference>
<keyword evidence="6" id="KW-0812">Transmembrane</keyword>
<comment type="similarity">
    <text evidence="1 5">Belongs to the peptidase S41A family.</text>
</comment>
<dbReference type="PROSITE" id="PS50106">
    <property type="entry name" value="PDZ"/>
    <property type="match status" value="1"/>
</dbReference>
<dbReference type="SUPFAM" id="SSF52096">
    <property type="entry name" value="ClpP/crotonase"/>
    <property type="match status" value="1"/>
</dbReference>
<dbReference type="InterPro" id="IPR029045">
    <property type="entry name" value="ClpP/crotonase-like_dom_sf"/>
</dbReference>
<feature type="transmembrane region" description="Helical" evidence="6">
    <location>
        <begin position="7"/>
        <end position="28"/>
    </location>
</feature>
<dbReference type="GO" id="GO:0030288">
    <property type="term" value="C:outer membrane-bounded periplasmic space"/>
    <property type="evidence" value="ECO:0007669"/>
    <property type="project" value="TreeGrafter"/>
</dbReference>
<keyword evidence="2 5" id="KW-0645">Protease</keyword>
<organism evidence="8 9">
    <name type="scientific">Sunxiuqinia elliptica</name>
    <dbReference type="NCBI Taxonomy" id="655355"/>
    <lineage>
        <taxon>Bacteria</taxon>
        <taxon>Pseudomonadati</taxon>
        <taxon>Bacteroidota</taxon>
        <taxon>Bacteroidia</taxon>
        <taxon>Marinilabiliales</taxon>
        <taxon>Prolixibacteraceae</taxon>
        <taxon>Sunxiuqinia</taxon>
    </lineage>
</organism>
<sequence length="544" mass="59969">MNRKQIAIYLPILIAVSVIVGIVLGNSLSRIQTPAGQNFSPPKVNKLSAIVDLINHAYVDSVETDELVEKTIPELLKNLDPHTAYIPARDMQEVHEEMQGNFGGIGVQFSIHNDTVQVVDVVSGGPSYKLGILPGDRIVTVNDSVIAGVDVENEDVLSILRGEKGTIVKVGIKRKGIADLILYEITRGDIPIYSIDVSYMIDETTGFVKVNRFAEKTYDEFINAISKLNKAGAEKFIVDLRGNPGGYLMAVVSMVNEFLPEGNLIVYTEGNSQPRKTYSATKSGIALDKDVIVLIDEYSASASEIFAGAIQDNDRGIVVGRRSFGKGLVQEQIPFNDGSALRLTVARYYTPSGRSIQKSYVDGNMSYYHDIIDRAEHGEFQVADSIQFADSLKYETAHGRIVYGGGGIMPDYFVPADTAGYSAYYSKITQKALVYHFAFEYTDENRDQLSGFGTANELADYLHQQDILRQFVAYANKKGVKEDAKGLATSGKIIETQVKAYIARNMIGEEGFFPIIREIDETLKEAIRLSNSKKQFSQLIAVTK</sequence>
<dbReference type="CDD" id="cd07560">
    <property type="entry name" value="Peptidase_S41_CPP"/>
    <property type="match status" value="1"/>
</dbReference>
<dbReference type="SMART" id="SM00228">
    <property type="entry name" value="PDZ"/>
    <property type="match status" value="1"/>
</dbReference>
<dbReference type="InterPro" id="IPR004447">
    <property type="entry name" value="Peptidase_S41A"/>
</dbReference>
<keyword evidence="6" id="KW-1133">Transmembrane helix</keyword>
<evidence type="ECO:0000313" key="9">
    <source>
        <dbReference type="Proteomes" id="UP000198964"/>
    </source>
</evidence>
<dbReference type="STRING" id="655355.SAMN05216283_101245"/>
<evidence type="ECO:0000259" key="7">
    <source>
        <dbReference type="PROSITE" id="PS50106"/>
    </source>
</evidence>
<evidence type="ECO:0000256" key="4">
    <source>
        <dbReference type="ARBA" id="ARBA00022825"/>
    </source>
</evidence>
<keyword evidence="9" id="KW-1185">Reference proteome</keyword>
<dbReference type="GO" id="GO:0006508">
    <property type="term" value="P:proteolysis"/>
    <property type="evidence" value="ECO:0007669"/>
    <property type="project" value="UniProtKB-KW"/>
</dbReference>
<dbReference type="SUPFAM" id="SSF50156">
    <property type="entry name" value="PDZ domain-like"/>
    <property type="match status" value="1"/>
</dbReference>
<evidence type="ECO:0000256" key="1">
    <source>
        <dbReference type="ARBA" id="ARBA00009179"/>
    </source>
</evidence>
<evidence type="ECO:0000256" key="3">
    <source>
        <dbReference type="ARBA" id="ARBA00022801"/>
    </source>
</evidence>
<evidence type="ECO:0000256" key="5">
    <source>
        <dbReference type="RuleBase" id="RU004404"/>
    </source>
</evidence>
<evidence type="ECO:0000256" key="6">
    <source>
        <dbReference type="SAM" id="Phobius"/>
    </source>
</evidence>
<evidence type="ECO:0000313" key="8">
    <source>
        <dbReference type="EMBL" id="SFE48355.1"/>
    </source>
</evidence>
<dbReference type="CDD" id="cd06782">
    <property type="entry name" value="cpPDZ_CPP-like"/>
    <property type="match status" value="1"/>
</dbReference>
<keyword evidence="6" id="KW-0472">Membrane</keyword>
<dbReference type="InterPro" id="IPR005151">
    <property type="entry name" value="Tail-specific_protease"/>
</dbReference>
<dbReference type="PANTHER" id="PTHR32060">
    <property type="entry name" value="TAIL-SPECIFIC PROTEASE"/>
    <property type="match status" value="1"/>
</dbReference>
<keyword evidence="3 5" id="KW-0378">Hydrolase</keyword>
<dbReference type="EMBL" id="FONW01000001">
    <property type="protein sequence ID" value="SFE48355.1"/>
    <property type="molecule type" value="Genomic_DNA"/>
</dbReference>
<dbReference type="Pfam" id="PF13180">
    <property type="entry name" value="PDZ_2"/>
    <property type="match status" value="1"/>
</dbReference>
<dbReference type="GO" id="GO:0008236">
    <property type="term" value="F:serine-type peptidase activity"/>
    <property type="evidence" value="ECO:0007669"/>
    <property type="project" value="UniProtKB-KW"/>
</dbReference>
<dbReference type="InterPro" id="IPR001478">
    <property type="entry name" value="PDZ"/>
</dbReference>
<dbReference type="Pfam" id="PF03572">
    <property type="entry name" value="Peptidase_S41"/>
    <property type="match status" value="1"/>
</dbReference>